<comment type="caution">
    <text evidence="1">The sequence shown here is derived from an EMBL/GenBank/DDBJ whole genome shotgun (WGS) entry which is preliminary data.</text>
</comment>
<dbReference type="PANTHER" id="PTHR18895">
    <property type="entry name" value="HEMK METHYLTRANSFERASE"/>
    <property type="match status" value="1"/>
</dbReference>
<keyword evidence="2" id="KW-1185">Reference proteome</keyword>
<accession>A0A427XXF3</accession>
<dbReference type="InterPro" id="IPR029063">
    <property type="entry name" value="SAM-dependent_MTases_sf"/>
</dbReference>
<dbReference type="SUPFAM" id="SSF53335">
    <property type="entry name" value="S-adenosyl-L-methionine-dependent methyltransferases"/>
    <property type="match status" value="1"/>
</dbReference>
<dbReference type="CDD" id="cd02440">
    <property type="entry name" value="AdoMet_MTases"/>
    <property type="match status" value="1"/>
</dbReference>
<dbReference type="GeneID" id="39591743"/>
<sequence>MAERRSRGEPLQYILGSTDFGPLTLLTKPPVLIPRPETAFIIEDLAARILSARRRGAVTRPLVILDLCDALHVAYGVDISPDAVALSRDNIASLQDPKVTIFQADILAPTFPNSLRQATGNVSIDIITSNPPYIPQEEWESLPSSVKEYEDRGALVGGPVSGVGDGVAFYDHISKMAKDILCPDASLDGQVPRLAVEIGASQGSMVSTLLPGKTEIVQDQYGRDRMVLSSM</sequence>
<dbReference type="AlphaFoldDB" id="A0A427XXF3"/>
<dbReference type="EMBL" id="RSCE01000004">
    <property type="protein sequence ID" value="RSH83513.1"/>
    <property type="molecule type" value="Genomic_DNA"/>
</dbReference>
<dbReference type="GO" id="GO:0005739">
    <property type="term" value="C:mitochondrion"/>
    <property type="evidence" value="ECO:0007669"/>
    <property type="project" value="TreeGrafter"/>
</dbReference>
<dbReference type="OrthoDB" id="269872at2759"/>
<name>A0A427XXF3_9TREE</name>
<protein>
    <submittedName>
        <fullName evidence="1">Uncharacterized protein</fullName>
    </submittedName>
</protein>
<dbReference type="Gene3D" id="3.40.50.150">
    <property type="entry name" value="Vaccinia Virus protein VP39"/>
    <property type="match status" value="1"/>
</dbReference>
<proteinExistence type="predicted"/>
<dbReference type="STRING" id="105984.A0A427XXF3"/>
<evidence type="ECO:0000313" key="2">
    <source>
        <dbReference type="Proteomes" id="UP000279236"/>
    </source>
</evidence>
<evidence type="ECO:0000313" key="1">
    <source>
        <dbReference type="EMBL" id="RSH83513.1"/>
    </source>
</evidence>
<dbReference type="Proteomes" id="UP000279236">
    <property type="component" value="Unassembled WGS sequence"/>
</dbReference>
<organism evidence="1 2">
    <name type="scientific">Apiotrichum porosum</name>
    <dbReference type="NCBI Taxonomy" id="105984"/>
    <lineage>
        <taxon>Eukaryota</taxon>
        <taxon>Fungi</taxon>
        <taxon>Dikarya</taxon>
        <taxon>Basidiomycota</taxon>
        <taxon>Agaricomycotina</taxon>
        <taxon>Tremellomycetes</taxon>
        <taxon>Trichosporonales</taxon>
        <taxon>Trichosporonaceae</taxon>
        <taxon>Apiotrichum</taxon>
    </lineage>
</organism>
<dbReference type="RefSeq" id="XP_028477465.1">
    <property type="nucleotide sequence ID" value="XM_028622573.1"/>
</dbReference>
<gene>
    <name evidence="1" type="ORF">EHS24_007200</name>
</gene>
<reference evidence="1 2" key="1">
    <citation type="submission" date="2018-11" db="EMBL/GenBank/DDBJ databases">
        <title>Genome sequence of Apiotrichum porosum DSM 27194.</title>
        <authorList>
            <person name="Aliyu H."/>
            <person name="Gorte O."/>
            <person name="Ochsenreither K."/>
        </authorList>
    </citation>
    <scope>NUCLEOTIDE SEQUENCE [LARGE SCALE GENOMIC DNA]</scope>
    <source>
        <strain evidence="1 2">DSM 27194</strain>
    </source>
</reference>
<dbReference type="PANTHER" id="PTHR18895:SF74">
    <property type="entry name" value="MTRF1L RELEASE FACTOR GLUTAMINE METHYLTRANSFERASE"/>
    <property type="match status" value="1"/>
</dbReference>
<dbReference type="InterPro" id="IPR050320">
    <property type="entry name" value="N5-glutamine_MTase"/>
</dbReference>